<name>A0A8S9J573_BRACR</name>
<comment type="caution">
    <text evidence="1">The sequence shown here is derived from an EMBL/GenBank/DDBJ whole genome shotgun (WGS) entry which is preliminary data.</text>
</comment>
<dbReference type="EMBL" id="QGKW02001660">
    <property type="protein sequence ID" value="KAF2577411.1"/>
    <property type="molecule type" value="Genomic_DNA"/>
</dbReference>
<protein>
    <submittedName>
        <fullName evidence="1">Uncharacterized protein</fullName>
    </submittedName>
</protein>
<accession>A0A8S9J573</accession>
<gene>
    <name evidence="1" type="ORF">F2Q68_00003858</name>
</gene>
<dbReference type="AlphaFoldDB" id="A0A8S9J573"/>
<evidence type="ECO:0000313" key="2">
    <source>
        <dbReference type="Proteomes" id="UP000712281"/>
    </source>
</evidence>
<reference evidence="1" key="1">
    <citation type="submission" date="2019-12" db="EMBL/GenBank/DDBJ databases">
        <title>Genome sequencing and annotation of Brassica cretica.</title>
        <authorList>
            <person name="Studholme D.J."/>
            <person name="Sarris P.F."/>
        </authorList>
    </citation>
    <scope>NUCLEOTIDE SEQUENCE</scope>
    <source>
        <strain evidence="1">PFS-001/15</strain>
        <tissue evidence="1">Leaf</tissue>
    </source>
</reference>
<dbReference type="Proteomes" id="UP000712281">
    <property type="component" value="Unassembled WGS sequence"/>
</dbReference>
<evidence type="ECO:0000313" key="1">
    <source>
        <dbReference type="EMBL" id="KAF2577411.1"/>
    </source>
</evidence>
<sequence length="89" mass="10333">MMEDHHGAKGLKLVRTMEDRFGTDDKDYTGILFHAMFKMFSPVHHEFGERHLRNGPKGTRAYARKPYCDASGNMVPVLFPDKKEMEFVE</sequence>
<organism evidence="1 2">
    <name type="scientific">Brassica cretica</name>
    <name type="common">Mustard</name>
    <dbReference type="NCBI Taxonomy" id="69181"/>
    <lineage>
        <taxon>Eukaryota</taxon>
        <taxon>Viridiplantae</taxon>
        <taxon>Streptophyta</taxon>
        <taxon>Embryophyta</taxon>
        <taxon>Tracheophyta</taxon>
        <taxon>Spermatophyta</taxon>
        <taxon>Magnoliopsida</taxon>
        <taxon>eudicotyledons</taxon>
        <taxon>Gunneridae</taxon>
        <taxon>Pentapetalae</taxon>
        <taxon>rosids</taxon>
        <taxon>malvids</taxon>
        <taxon>Brassicales</taxon>
        <taxon>Brassicaceae</taxon>
        <taxon>Brassiceae</taxon>
        <taxon>Brassica</taxon>
    </lineage>
</organism>
<proteinExistence type="predicted"/>